<keyword evidence="3 5" id="KW-1133">Transmembrane helix</keyword>
<comment type="caution">
    <text evidence="6">The sequence shown here is derived from an EMBL/GenBank/DDBJ whole genome shotgun (WGS) entry which is preliminary data.</text>
</comment>
<gene>
    <name evidence="6" type="ORF">JJJ17_03825</name>
</gene>
<dbReference type="AlphaFoldDB" id="A0A934SDQ1"/>
<proteinExistence type="inferred from homology"/>
<evidence type="ECO:0000256" key="1">
    <source>
        <dbReference type="ARBA" id="ARBA00022475"/>
    </source>
</evidence>
<reference evidence="6" key="1">
    <citation type="submission" date="2021-01" db="EMBL/GenBank/DDBJ databases">
        <title>Paracoccus amoyensis sp. nov., isolated from the surface seawater along the coast of Xiamen Island, China.</title>
        <authorList>
            <person name="Lyu L."/>
        </authorList>
    </citation>
    <scope>NUCLEOTIDE SEQUENCE</scope>
    <source>
        <strain evidence="6">MJ17</strain>
    </source>
</reference>
<keyword evidence="4 5" id="KW-0472">Membrane</keyword>
<evidence type="ECO:0000256" key="2">
    <source>
        <dbReference type="ARBA" id="ARBA00022692"/>
    </source>
</evidence>
<dbReference type="HAMAP" id="MF_01514">
    <property type="entry name" value="UPF0314"/>
    <property type="match status" value="1"/>
</dbReference>
<evidence type="ECO:0000313" key="6">
    <source>
        <dbReference type="EMBL" id="MBK4215051.1"/>
    </source>
</evidence>
<dbReference type="Proteomes" id="UP000640485">
    <property type="component" value="Unassembled WGS sequence"/>
</dbReference>
<sequence>MISKKALPYWISAGIILIAALWLLAAGRVPICDCGYVKLWHGVKFSSENSQHISDWYTPSHLLHGFLFYAGLWLVARRLSFGWRLAIATLIEAIWEIVENSDAIIERYRAVTISLDYYGDSVINSVSDMLAMVLGFYLARWLPVWASVAIVIGFELLTLWIIRDGLALNVLMLLWPLDAVREWQAAG</sequence>
<keyword evidence="7" id="KW-1185">Reference proteome</keyword>
<dbReference type="RefSeq" id="WP_200683906.1">
    <property type="nucleotide sequence ID" value="NZ_JAEPRQ010000001.1"/>
</dbReference>
<evidence type="ECO:0000256" key="4">
    <source>
        <dbReference type="ARBA" id="ARBA00023136"/>
    </source>
</evidence>
<feature type="transmembrane region" description="Helical" evidence="5">
    <location>
        <begin position="144"/>
        <end position="162"/>
    </location>
</feature>
<protein>
    <recommendedName>
        <fullName evidence="5">UPF0314 protein JJJ17_03825</fullName>
    </recommendedName>
</protein>
<keyword evidence="2 5" id="KW-0812">Transmembrane</keyword>
<evidence type="ECO:0000256" key="3">
    <source>
        <dbReference type="ARBA" id="ARBA00022989"/>
    </source>
</evidence>
<dbReference type="Pfam" id="PF10755">
    <property type="entry name" value="DUF2585"/>
    <property type="match status" value="1"/>
</dbReference>
<evidence type="ECO:0000256" key="5">
    <source>
        <dbReference type="HAMAP-Rule" id="MF_01514"/>
    </source>
</evidence>
<dbReference type="GO" id="GO:0005886">
    <property type="term" value="C:plasma membrane"/>
    <property type="evidence" value="ECO:0007669"/>
    <property type="project" value="UniProtKB-SubCell"/>
</dbReference>
<accession>A0A934SDQ1</accession>
<comment type="subcellular location">
    <subcellularLocation>
        <location evidence="5">Cell membrane</location>
        <topology evidence="5">Multi-pass membrane protein</topology>
    </subcellularLocation>
</comment>
<feature type="transmembrane region" description="Helical" evidence="5">
    <location>
        <begin position="58"/>
        <end position="76"/>
    </location>
</feature>
<dbReference type="NCBIfam" id="NF002099">
    <property type="entry name" value="PRK00944.1"/>
    <property type="match status" value="1"/>
</dbReference>
<keyword evidence="1 5" id="KW-1003">Cell membrane</keyword>
<dbReference type="EMBL" id="JAEPRQ010000001">
    <property type="protein sequence ID" value="MBK4215051.1"/>
    <property type="molecule type" value="Genomic_DNA"/>
</dbReference>
<comment type="similarity">
    <text evidence="5">Belongs to the UPF0314 family.</text>
</comment>
<evidence type="ECO:0000313" key="7">
    <source>
        <dbReference type="Proteomes" id="UP000640485"/>
    </source>
</evidence>
<dbReference type="InterPro" id="IPR019691">
    <property type="entry name" value="DUF2585"/>
</dbReference>
<organism evidence="6 7">
    <name type="scientific">Paracoccus caeni</name>
    <dbReference type="NCBI Taxonomy" id="657651"/>
    <lineage>
        <taxon>Bacteria</taxon>
        <taxon>Pseudomonadati</taxon>
        <taxon>Pseudomonadota</taxon>
        <taxon>Alphaproteobacteria</taxon>
        <taxon>Rhodobacterales</taxon>
        <taxon>Paracoccaceae</taxon>
        <taxon>Paracoccus</taxon>
    </lineage>
</organism>
<name>A0A934SDQ1_9RHOB</name>